<comment type="caution">
    <text evidence="3">The sequence shown here is derived from an EMBL/GenBank/DDBJ whole genome shotgun (WGS) entry which is preliminary data.</text>
</comment>
<gene>
    <name evidence="3" type="ORF">FOY91_20680</name>
</gene>
<reference evidence="3 4" key="1">
    <citation type="submission" date="2019-07" db="EMBL/GenBank/DDBJ databases">
        <title>Sphingomonas solaris sp. nov., isolated from a solar panel from Boston, Massachusetts.</title>
        <authorList>
            <person name="Tanner K."/>
            <person name="Pascual J."/>
            <person name="Mancuso C."/>
            <person name="Pereto J."/>
            <person name="Khalil A."/>
            <person name="Vilanova C."/>
        </authorList>
    </citation>
    <scope>NUCLEOTIDE SEQUENCE [LARGE SCALE GENOMIC DNA]</scope>
    <source>
        <strain evidence="3 4">R4DWN</strain>
    </source>
</reference>
<dbReference type="GO" id="GO:0003677">
    <property type="term" value="F:DNA binding"/>
    <property type="evidence" value="ECO:0007669"/>
    <property type="project" value="UniProtKB-KW"/>
</dbReference>
<sequence length="391" mass="43827">MTEKLPTGMARMGPYSILHLRRRIPKPLIPAFGIGEFYKVSLETRDLSEARSRFAIANGEFEIKCKAFREALANAGQSSLSPDEAEGLVTRLLRHRSDTGLASGGVQAAFLLRDLDDLVSELQGERRPTAQDMSPDEWREYLIRIGGGEDDGELAPDTLTILQEKHEQDQRSWGERWLAFQRRVPRRRWRPLLRQTIEDVKRHLDLPAGEMPGIDEPLADAIAQALASDAVRGQAAMAQPEPRRARRTRLRPKMKLDELLAAWITLQKPKPKSVAAAEKAVRDFKSYIGDVPVIEIGSTDCFDFRDALSVMPKSMPRALRAMSFRDLHAIYAARTGVARVDPATTKKYLGAIQALLSCAFQEQWIPANVAGNPSLAKAEIVALYRAWKKMH</sequence>
<dbReference type="EMBL" id="VNIM01000167">
    <property type="protein sequence ID" value="TVV69827.1"/>
    <property type="molecule type" value="Genomic_DNA"/>
</dbReference>
<evidence type="ECO:0000256" key="1">
    <source>
        <dbReference type="ARBA" id="ARBA00023125"/>
    </source>
</evidence>
<proteinExistence type="predicted"/>
<evidence type="ECO:0000313" key="4">
    <source>
        <dbReference type="Proteomes" id="UP000318681"/>
    </source>
</evidence>
<dbReference type="InterPro" id="IPR010998">
    <property type="entry name" value="Integrase_recombinase_N"/>
</dbReference>
<protein>
    <recommendedName>
        <fullName evidence="2">DUF6538 domain-containing protein</fullName>
    </recommendedName>
</protein>
<dbReference type="Proteomes" id="UP000318681">
    <property type="component" value="Unassembled WGS sequence"/>
</dbReference>
<name>A0A558QS00_9SPHN</name>
<dbReference type="InterPro" id="IPR046668">
    <property type="entry name" value="DUF6538"/>
</dbReference>
<dbReference type="OrthoDB" id="9784724at2"/>
<evidence type="ECO:0000259" key="2">
    <source>
        <dbReference type="Pfam" id="PF20172"/>
    </source>
</evidence>
<keyword evidence="1" id="KW-0238">DNA-binding</keyword>
<evidence type="ECO:0000313" key="3">
    <source>
        <dbReference type="EMBL" id="TVV69827.1"/>
    </source>
</evidence>
<feature type="domain" description="DUF6538" evidence="2">
    <location>
        <begin position="17"/>
        <end position="64"/>
    </location>
</feature>
<dbReference type="SUPFAM" id="SSF56349">
    <property type="entry name" value="DNA breaking-rejoining enzymes"/>
    <property type="match status" value="1"/>
</dbReference>
<dbReference type="Gene3D" id="1.10.150.130">
    <property type="match status" value="1"/>
</dbReference>
<dbReference type="Pfam" id="PF20172">
    <property type="entry name" value="DUF6538"/>
    <property type="match status" value="1"/>
</dbReference>
<keyword evidence="4" id="KW-1185">Reference proteome</keyword>
<dbReference type="RefSeq" id="WP_145155884.1">
    <property type="nucleotide sequence ID" value="NZ_VNIM01000167.1"/>
</dbReference>
<accession>A0A558QS00</accession>
<dbReference type="InterPro" id="IPR011010">
    <property type="entry name" value="DNA_brk_join_enz"/>
</dbReference>
<organism evidence="3 4">
    <name type="scientific">Alterirhizorhabdus solaris</name>
    <dbReference type="NCBI Taxonomy" id="2529389"/>
    <lineage>
        <taxon>Bacteria</taxon>
        <taxon>Pseudomonadati</taxon>
        <taxon>Pseudomonadota</taxon>
        <taxon>Alphaproteobacteria</taxon>
        <taxon>Sphingomonadales</taxon>
        <taxon>Rhizorhabdaceae</taxon>
        <taxon>Alterirhizorhabdus</taxon>
    </lineage>
</organism>
<dbReference type="AlphaFoldDB" id="A0A558QS00"/>